<evidence type="ECO:0000313" key="2">
    <source>
        <dbReference type="Proteomes" id="UP000017819"/>
    </source>
</evidence>
<dbReference type="Gene3D" id="1.20.1260.10">
    <property type="match status" value="1"/>
</dbReference>
<dbReference type="RefSeq" id="WP_023433574.1">
    <property type="nucleotide sequence ID" value="NZ_AWXZ01000039.1"/>
</dbReference>
<dbReference type="InterPro" id="IPR009078">
    <property type="entry name" value="Ferritin-like_SF"/>
</dbReference>
<organism evidence="1 2">
    <name type="scientific">Lutibaculum baratangense AMV1</name>
    <dbReference type="NCBI Taxonomy" id="631454"/>
    <lineage>
        <taxon>Bacteria</taxon>
        <taxon>Pseudomonadati</taxon>
        <taxon>Pseudomonadota</taxon>
        <taxon>Alphaproteobacteria</taxon>
        <taxon>Hyphomicrobiales</taxon>
        <taxon>Tepidamorphaceae</taxon>
        <taxon>Lutibaculum</taxon>
    </lineage>
</organism>
<protein>
    <submittedName>
        <fullName evidence="1">Protein yciE</fullName>
    </submittedName>
</protein>
<comment type="caution">
    <text evidence="1">The sequence shown here is derived from an EMBL/GenBank/DDBJ whole genome shotgun (WGS) entry which is preliminary data.</text>
</comment>
<dbReference type="CDD" id="cd00657">
    <property type="entry name" value="Ferritin_like"/>
    <property type="match status" value="1"/>
</dbReference>
<dbReference type="Pfam" id="PF05974">
    <property type="entry name" value="DUF892"/>
    <property type="match status" value="1"/>
</dbReference>
<dbReference type="OrthoDB" id="7273732at2"/>
<dbReference type="InterPro" id="IPR012347">
    <property type="entry name" value="Ferritin-like"/>
</dbReference>
<reference evidence="1 2" key="1">
    <citation type="journal article" date="2014" name="Genome Announc.">
        <title>Draft Genome Sequence of Lutibaculum baratangense Strain AMV1T, Isolated from a Mud Volcano in Andamans, India.</title>
        <authorList>
            <person name="Singh A."/>
            <person name="Sreenivas A."/>
            <person name="Sathyanarayana Reddy G."/>
            <person name="Pinnaka A.K."/>
            <person name="Shivaji S."/>
        </authorList>
    </citation>
    <scope>NUCLEOTIDE SEQUENCE [LARGE SCALE GENOMIC DNA]</scope>
    <source>
        <strain evidence="1 2">AMV1</strain>
    </source>
</reference>
<dbReference type="PATRIC" id="fig|631454.5.peg.3416"/>
<dbReference type="AlphaFoldDB" id="V4TAC4"/>
<gene>
    <name evidence="1" type="ORF">N177_3456</name>
</gene>
<dbReference type="InterPro" id="IPR010287">
    <property type="entry name" value="DUF892_YciF-like"/>
</dbReference>
<sequence>MAAKDTLAQWLRDAHAMEEQAKTMLDAQSSRIEHYPELKARIEQHLKETERQEEKLRGCLDRLGGTSAMKDAGAKMTAMMQGMGGMFAGDEVVKGAMASYAFEHFEISAYRSIIGAAEIAGEPEVKAVAEEILLEEEAMATWLYDHLPTMTRQYLEREQTGSETAKR</sequence>
<dbReference type="eggNOG" id="COG3685">
    <property type="taxonomic scope" value="Bacteria"/>
</dbReference>
<name>V4TAC4_9HYPH</name>
<keyword evidence="2" id="KW-1185">Reference proteome</keyword>
<dbReference type="SUPFAM" id="SSF47240">
    <property type="entry name" value="Ferritin-like"/>
    <property type="match status" value="1"/>
</dbReference>
<dbReference type="EMBL" id="AWXZ01000039">
    <property type="protein sequence ID" value="ESR23388.1"/>
    <property type="molecule type" value="Genomic_DNA"/>
</dbReference>
<dbReference type="STRING" id="631454.N177_3456"/>
<proteinExistence type="predicted"/>
<accession>V4TAC4</accession>
<dbReference type="Proteomes" id="UP000017819">
    <property type="component" value="Unassembled WGS sequence"/>
</dbReference>
<evidence type="ECO:0000313" key="1">
    <source>
        <dbReference type="EMBL" id="ESR23388.1"/>
    </source>
</evidence>